<feature type="compositionally biased region" description="Acidic residues" evidence="1">
    <location>
        <begin position="252"/>
        <end position="261"/>
    </location>
</feature>
<accession>A0A086JMV8</accession>
<feature type="compositionally biased region" description="Basic residues" evidence="1">
    <location>
        <begin position="89"/>
        <end position="102"/>
    </location>
</feature>
<proteinExistence type="predicted"/>
<feature type="region of interest" description="Disordered" evidence="1">
    <location>
        <begin position="1"/>
        <end position="104"/>
    </location>
</feature>
<feature type="compositionally biased region" description="Basic and acidic residues" evidence="1">
    <location>
        <begin position="1042"/>
        <end position="1053"/>
    </location>
</feature>
<feature type="compositionally biased region" description="Polar residues" evidence="1">
    <location>
        <begin position="72"/>
        <end position="88"/>
    </location>
</feature>
<feature type="compositionally biased region" description="Basic and acidic residues" evidence="1">
    <location>
        <begin position="794"/>
        <end position="805"/>
    </location>
</feature>
<name>A0A086JMV8_TOXGO</name>
<dbReference type="AlphaFoldDB" id="A0A086JMV8"/>
<gene>
    <name evidence="3" type="ORF">TGDOM2_306230</name>
</gene>
<feature type="compositionally biased region" description="Basic and acidic residues" evidence="1">
    <location>
        <begin position="1061"/>
        <end position="1081"/>
    </location>
</feature>
<evidence type="ECO:0000313" key="3">
    <source>
        <dbReference type="EMBL" id="KFG33476.1"/>
    </source>
</evidence>
<feature type="compositionally biased region" description="Low complexity" evidence="1">
    <location>
        <begin position="13"/>
        <end position="34"/>
    </location>
</feature>
<keyword evidence="2" id="KW-1133">Transmembrane helix</keyword>
<protein>
    <submittedName>
        <fullName evidence="3">Putative transmembrane protein</fullName>
    </submittedName>
</protein>
<feature type="transmembrane region" description="Helical" evidence="2">
    <location>
        <begin position="108"/>
        <end position="130"/>
    </location>
</feature>
<dbReference type="Proteomes" id="UP000028837">
    <property type="component" value="Unassembled WGS sequence"/>
</dbReference>
<feature type="compositionally biased region" description="Polar residues" evidence="1">
    <location>
        <begin position="1025"/>
        <end position="1035"/>
    </location>
</feature>
<dbReference type="VEuPathDB" id="ToxoDB:TGDOM2_306230"/>
<feature type="compositionally biased region" description="Acidic residues" evidence="1">
    <location>
        <begin position="933"/>
        <end position="947"/>
    </location>
</feature>
<sequence length="1146" mass="124998">MDPRAPSSREGFPPLASLPSPSRSAAAPYSSSASHGLTVAPRPTRESDRRNVTQNQGGRTPSVHTFPPPSSHPTETRSSQTNSILRTSTTRRKDRGRWKRNRSSPSRFSHFVVSSLTAVAACIVFLKLFYHACVVGTHRQTVSPSSISAMRLPTQVSFSSFHSHNSFPLPSVASSLLSGRMHRRLAETPSKGSPQNEPEICQTQDESVGESNSSQEGERRSEDTLTSETGGTGKGGTSSARPGRSKPVHETGEDEAQDEDTLEPHHGQDDEEVRMMTEGGMTQSAELEKSDYNNISEEDMDALLREPELIPTPDHLVDFYKFYSKLFQRLLNDALSRFWNTRRAVSAPKVNTMLRKLAAAVYTARQFKAVRKVLPPRSAAGLETAVAKDAAALEEFVRETLLKFFGEEIKSCVDALQSELFFTAFAASRGVHGLPRQINRFRVTDFEATNAYHQRLMNHASELALRLSGRRPVGDWAALLKRRPDISQGLPETSQLKLIIAADATESKFASRFPLELFTILSKGGGSSSPPQESINNPVTPLFSDVIRISDLSPDFLNSFLAHVLNRRSRAIRHARRYMRLKSNYKAMNWLLCSMTTGIQLLSESLIVRSLDVADSSKLLRAEKRMRKVLNNSWLIFGVNPHDIRRLEEILATHASEKTLDLRQQLAAEGGAAGDVRDLLAYMVQDAIEAVRKLDLLGLLQDASHAENILEWTSRASTGTSALLTVLRDYEQDGREDSKDTSEVPGQGSTAEQSEKALTPPEGSTLIQLLKRRRPVREAREEEVEDGDSVGTHDGLDKQLGEEPRKKARIDTAVVSEKKDTGTPASHTESTAAMDLFEAEANLEDDDGYIEFPGDWMPVSADSADEDTAEPLGLAASQTTVTLSGSPVPDGANLFDELFGMFEAQGYAEGVAEHAETSLQEAAQVHEQTLVGTDDDGTPADVADDMESSITSDTEHVQAARMSTSPGSPRSQLTSPSLPSDTGGGGLDAEREDGRLPEGYVDDNEDAASLLMHHTGVLGSGTADPASQSTSQQDSAPCKSVQLDKEEKEDVKETSVSPSGGERDTAMHVDEHDGDAASAEEHFDISEDLILEALLAMDEDGSGAYDAGASDDAELSIEDWFPEEILSMLDDHENEGGDEDPESENA</sequence>
<feature type="compositionally biased region" description="Polar residues" evidence="1">
    <location>
        <begin position="961"/>
        <end position="980"/>
    </location>
</feature>
<comment type="caution">
    <text evidence="3">The sequence shown here is derived from an EMBL/GenBank/DDBJ whole genome shotgun (WGS) entry which is preliminary data.</text>
</comment>
<reference evidence="3 4" key="1">
    <citation type="submission" date="2014-02" db="EMBL/GenBank/DDBJ databases">
        <authorList>
            <person name="Sibley D."/>
            <person name="Venepally P."/>
            <person name="Karamycheva S."/>
            <person name="Hadjithomas M."/>
            <person name="Khan A."/>
            <person name="Brunk B."/>
            <person name="Roos D."/>
            <person name="Caler E."/>
            <person name="Lorenzi H."/>
        </authorList>
    </citation>
    <scope>NUCLEOTIDE SEQUENCE [LARGE SCALE GENOMIC DNA]</scope>
    <source>
        <strain evidence="3 4">GAB2-2007-GAL-DOM2</strain>
    </source>
</reference>
<feature type="region of interest" description="Disordered" evidence="1">
    <location>
        <begin position="1016"/>
        <end position="1081"/>
    </location>
</feature>
<feature type="compositionally biased region" description="Polar residues" evidence="1">
    <location>
        <begin position="52"/>
        <end position="63"/>
    </location>
</feature>
<organism evidence="3 4">
    <name type="scientific">Toxoplasma gondii GAB2-2007-GAL-DOM2</name>
    <dbReference type="NCBI Taxonomy" id="1130820"/>
    <lineage>
        <taxon>Eukaryota</taxon>
        <taxon>Sar</taxon>
        <taxon>Alveolata</taxon>
        <taxon>Apicomplexa</taxon>
        <taxon>Conoidasida</taxon>
        <taxon>Coccidia</taxon>
        <taxon>Eucoccidiorida</taxon>
        <taxon>Eimeriorina</taxon>
        <taxon>Sarcocystidae</taxon>
        <taxon>Toxoplasma</taxon>
    </lineage>
</organism>
<feature type="compositionally biased region" description="Basic and acidic residues" evidence="1">
    <location>
        <begin position="731"/>
        <end position="742"/>
    </location>
</feature>
<evidence type="ECO:0000256" key="1">
    <source>
        <dbReference type="SAM" id="MobiDB-lite"/>
    </source>
</evidence>
<feature type="region of interest" description="Disordered" evidence="1">
    <location>
        <begin position="731"/>
        <end position="827"/>
    </location>
</feature>
<feature type="region of interest" description="Disordered" evidence="1">
    <location>
        <begin position="185"/>
        <end position="272"/>
    </location>
</feature>
<dbReference type="OrthoDB" id="10405887at2759"/>
<keyword evidence="2" id="KW-0472">Membrane</keyword>
<keyword evidence="2 3" id="KW-0812">Transmembrane</keyword>
<feature type="region of interest" description="Disordered" evidence="1">
    <location>
        <begin position="931"/>
        <end position="1001"/>
    </location>
</feature>
<evidence type="ECO:0000256" key="2">
    <source>
        <dbReference type="SAM" id="Phobius"/>
    </source>
</evidence>
<evidence type="ECO:0000313" key="4">
    <source>
        <dbReference type="Proteomes" id="UP000028837"/>
    </source>
</evidence>
<dbReference type="EMBL" id="AHZU02001331">
    <property type="protein sequence ID" value="KFG33476.1"/>
    <property type="molecule type" value="Genomic_DNA"/>
</dbReference>
<feature type="compositionally biased region" description="Polar residues" evidence="1">
    <location>
        <begin position="190"/>
        <end position="215"/>
    </location>
</feature>